<dbReference type="AlphaFoldDB" id="E6U6F7"/>
<reference evidence="9 10" key="1">
    <citation type="submission" date="2010-12" db="EMBL/GenBank/DDBJ databases">
        <title>Complete sequence of Ethanoligenens harbinense YUAN-3.</title>
        <authorList>
            <person name="Lucas S."/>
            <person name="Copeland A."/>
            <person name="Lapidus A."/>
            <person name="Cheng J.-F."/>
            <person name="Bruce D."/>
            <person name="Goodwin L."/>
            <person name="Pitluck S."/>
            <person name="Chertkov O."/>
            <person name="Misra M."/>
            <person name="Detter J.C."/>
            <person name="Han C."/>
            <person name="Tapia R."/>
            <person name="Land M."/>
            <person name="Hauser L."/>
            <person name="Jeffries C."/>
            <person name="Kyrpides N."/>
            <person name="Ivanova N."/>
            <person name="Mikhailova N."/>
            <person name="Wang A."/>
            <person name="Mouttaki H."/>
            <person name="He Z."/>
            <person name="Zhou J."/>
            <person name="Hemme C.L."/>
            <person name="Woyke T."/>
        </authorList>
    </citation>
    <scope>NUCLEOTIDE SEQUENCE [LARGE SCALE GENOMIC DNA]</scope>
    <source>
        <strain evidence="10">DSM 18485 / JCM 12961 / CGMCC 1.5033 / YUAN-3</strain>
    </source>
</reference>
<feature type="transmembrane region" description="Helical" evidence="8">
    <location>
        <begin position="335"/>
        <end position="356"/>
    </location>
</feature>
<keyword evidence="3" id="KW-0813">Transport</keyword>
<feature type="transmembrane region" description="Helical" evidence="8">
    <location>
        <begin position="117"/>
        <end position="135"/>
    </location>
</feature>
<dbReference type="PANTHER" id="PTHR34975">
    <property type="entry name" value="SPORE GERMINATION PROTEIN A2"/>
    <property type="match status" value="1"/>
</dbReference>
<feature type="transmembrane region" description="Helical" evidence="8">
    <location>
        <begin position="277"/>
        <end position="295"/>
    </location>
</feature>
<evidence type="ECO:0000256" key="8">
    <source>
        <dbReference type="SAM" id="Phobius"/>
    </source>
</evidence>
<dbReference type="Pfam" id="PF03845">
    <property type="entry name" value="Spore_permease"/>
    <property type="match status" value="1"/>
</dbReference>
<feature type="transmembrane region" description="Helical" evidence="8">
    <location>
        <begin position="191"/>
        <end position="212"/>
    </location>
</feature>
<comment type="subcellular location">
    <subcellularLocation>
        <location evidence="1">Membrane</location>
        <topology evidence="1">Multi-pass membrane protein</topology>
    </subcellularLocation>
</comment>
<evidence type="ECO:0000256" key="7">
    <source>
        <dbReference type="ARBA" id="ARBA00023136"/>
    </source>
</evidence>
<feature type="transmembrane region" description="Helical" evidence="8">
    <location>
        <begin position="224"/>
        <end position="246"/>
    </location>
</feature>
<feature type="transmembrane region" description="Helical" evidence="8">
    <location>
        <begin position="74"/>
        <end position="97"/>
    </location>
</feature>
<dbReference type="KEGG" id="eha:Ethha_2534"/>
<name>E6U6F7_ETHHY</name>
<evidence type="ECO:0000256" key="5">
    <source>
        <dbReference type="ARBA" id="ARBA00022692"/>
    </source>
</evidence>
<feature type="transmembrane region" description="Helical" evidence="8">
    <location>
        <begin position="12"/>
        <end position="34"/>
    </location>
</feature>
<dbReference type="EMBL" id="CP002400">
    <property type="protein sequence ID" value="ADU28027.1"/>
    <property type="molecule type" value="Genomic_DNA"/>
</dbReference>
<protein>
    <submittedName>
        <fullName evidence="9">Spore germination protein</fullName>
    </submittedName>
</protein>
<dbReference type="GO" id="GO:0016020">
    <property type="term" value="C:membrane"/>
    <property type="evidence" value="ECO:0007669"/>
    <property type="project" value="UniProtKB-SubCell"/>
</dbReference>
<proteinExistence type="inferred from homology"/>
<feature type="transmembrane region" description="Helical" evidence="8">
    <location>
        <begin position="307"/>
        <end position="323"/>
    </location>
</feature>
<evidence type="ECO:0000256" key="6">
    <source>
        <dbReference type="ARBA" id="ARBA00022989"/>
    </source>
</evidence>
<keyword evidence="4" id="KW-0309">Germination</keyword>
<evidence type="ECO:0000313" key="9">
    <source>
        <dbReference type="EMBL" id="ADU28027.1"/>
    </source>
</evidence>
<keyword evidence="5 8" id="KW-0812">Transmembrane</keyword>
<feature type="transmembrane region" description="Helical" evidence="8">
    <location>
        <begin position="147"/>
        <end position="171"/>
    </location>
</feature>
<evidence type="ECO:0000313" key="10">
    <source>
        <dbReference type="Proteomes" id="UP000001551"/>
    </source>
</evidence>
<dbReference type="InterPro" id="IPR004761">
    <property type="entry name" value="Spore_GerAB"/>
</dbReference>
<evidence type="ECO:0000256" key="2">
    <source>
        <dbReference type="ARBA" id="ARBA00007998"/>
    </source>
</evidence>
<dbReference type="HOGENOM" id="CLU_745450_0_0_9"/>
<keyword evidence="7 8" id="KW-0472">Membrane</keyword>
<keyword evidence="10" id="KW-1185">Reference proteome</keyword>
<sequence>MEKQSYVSPGQVIVTLAVTRILFSTVHLISLHAGRSIQDVLPALLAAFLLNLLTALPLLALLKRHRGKDLVECATNIFGRGAGIVTATFYFLLFGWSNIVTQMTTRYYINDTVLEEAKVYAILLPLLAITVYIAAKGFESIVRFGTIVFAFYAGIMVLLVCTLIPSIRPSIGPRFLLPLFFNGPGIFVNELIAQFNGNVGIIYLAFCASFFKSSIKLGKVFAKWNLLMLVLMVVLYVLCIAVLGPFGARQFFPLEYLAAQSTVSVFDRLDPLYSMPWMLNMVLTVSLFLYFQIQCLEKIGLRKHRKVIVILVGILDSAATFFLQNYDNIATQYALNWFFTGANLMGMIVLPLILLIGDRIVRGKGTAHEMA</sequence>
<dbReference type="STRING" id="663278.Ethha_2534"/>
<comment type="similarity">
    <text evidence="2">Belongs to the amino acid-polyamine-organocation (APC) superfamily. Spore germination protein (SGP) (TC 2.A.3.9) family.</text>
</comment>
<evidence type="ECO:0000256" key="3">
    <source>
        <dbReference type="ARBA" id="ARBA00022448"/>
    </source>
</evidence>
<evidence type="ECO:0000256" key="4">
    <source>
        <dbReference type="ARBA" id="ARBA00022544"/>
    </source>
</evidence>
<gene>
    <name evidence="9" type="ordered locus">Ethha_2534</name>
</gene>
<keyword evidence="6 8" id="KW-1133">Transmembrane helix</keyword>
<accession>E6U6F7</accession>
<dbReference type="Proteomes" id="UP000001551">
    <property type="component" value="Chromosome"/>
</dbReference>
<organism evidence="9 10">
    <name type="scientific">Ethanoligenens harbinense (strain DSM 18485 / JCM 12961 / CGMCC 1.5033 / YUAN-3)</name>
    <dbReference type="NCBI Taxonomy" id="663278"/>
    <lineage>
        <taxon>Bacteria</taxon>
        <taxon>Bacillati</taxon>
        <taxon>Bacillota</taxon>
        <taxon>Clostridia</taxon>
        <taxon>Eubacteriales</taxon>
        <taxon>Oscillospiraceae</taxon>
        <taxon>Ethanoligenens</taxon>
    </lineage>
</organism>
<evidence type="ECO:0000256" key="1">
    <source>
        <dbReference type="ARBA" id="ARBA00004141"/>
    </source>
</evidence>
<dbReference type="PANTHER" id="PTHR34975:SF2">
    <property type="entry name" value="SPORE GERMINATION PROTEIN A2"/>
    <property type="match status" value="1"/>
</dbReference>
<dbReference type="RefSeq" id="WP_013486370.1">
    <property type="nucleotide sequence ID" value="NC_014828.1"/>
</dbReference>
<feature type="transmembrane region" description="Helical" evidence="8">
    <location>
        <begin position="40"/>
        <end position="62"/>
    </location>
</feature>
<dbReference type="GO" id="GO:0009847">
    <property type="term" value="P:spore germination"/>
    <property type="evidence" value="ECO:0007669"/>
    <property type="project" value="InterPro"/>
</dbReference>